<dbReference type="STRING" id="89784.SAMN04489725_1453"/>
<accession>A0A1H2YLD6</accession>
<dbReference type="Pfam" id="PF00899">
    <property type="entry name" value="ThiF"/>
    <property type="match status" value="1"/>
</dbReference>
<keyword evidence="1" id="KW-0812">Transmembrane</keyword>
<reference evidence="4" key="2">
    <citation type="submission" date="2016-10" db="EMBL/GenBank/DDBJ databases">
        <authorList>
            <person name="de Groot N.N."/>
        </authorList>
    </citation>
    <scope>NUCLEOTIDE SEQUENCE [LARGE SCALE GENOMIC DNA]</scope>
    <source>
        <strain evidence="4">DSM 12489</strain>
    </source>
</reference>
<keyword evidence="1" id="KW-0472">Membrane</keyword>
<reference evidence="5" key="1">
    <citation type="submission" date="2016-10" db="EMBL/GenBank/DDBJ databases">
        <authorList>
            <person name="Varghese N."/>
        </authorList>
    </citation>
    <scope>NUCLEOTIDE SEQUENCE [LARGE SCALE GENOMIC DNA]</scope>
    <source>
        <strain evidence="5">DSM 12489</strain>
    </source>
</reference>
<evidence type="ECO:0000259" key="2">
    <source>
        <dbReference type="Pfam" id="PF00899"/>
    </source>
</evidence>
<evidence type="ECO:0000313" key="3">
    <source>
        <dbReference type="EMBL" id="GLV14976.1"/>
    </source>
</evidence>
<name>A0A1H2YLD6_9BACL</name>
<evidence type="ECO:0000313" key="4">
    <source>
        <dbReference type="EMBL" id="SDX06033.1"/>
    </source>
</evidence>
<dbReference type="Gene3D" id="3.40.50.720">
    <property type="entry name" value="NAD(P)-binding Rossmann-like Domain"/>
    <property type="match status" value="1"/>
</dbReference>
<sequence>MAEIITGADLVIKAIDSPESVMTWLNQACVAQGIPYIAGGFADTSGIIGPIFIPKKSLCFDCVGAPQGKRLAGIGPTLSPVVGAVASQIALYAVKILWHSDADLVNKLFTYRFDSSSWHESQLESTKTCSTCGHPPYAPRRKLIINWPTVAIFVASSFATLLEHVKHTFFWGLCGLLVLFFITGIYAYRRSFVQTFRRLVVDGAVFVLPAIVGTDFSTFKAFSQHFSAATILNIIQTILMIIAESAIAYTVILVVITGVAYLAHFLHLPKKSSIRTNNT</sequence>
<feature type="transmembrane region" description="Helical" evidence="1">
    <location>
        <begin position="143"/>
        <end position="162"/>
    </location>
</feature>
<keyword evidence="5" id="KW-1185">Reference proteome</keyword>
<dbReference type="GO" id="GO:0008641">
    <property type="term" value="F:ubiquitin-like modifier activating enzyme activity"/>
    <property type="evidence" value="ECO:0007669"/>
    <property type="project" value="InterPro"/>
</dbReference>
<gene>
    <name evidence="3" type="ORF">Heshes_26620</name>
    <name evidence="4" type="ORF">SAMN04489725_1453</name>
</gene>
<evidence type="ECO:0000256" key="1">
    <source>
        <dbReference type="SAM" id="Phobius"/>
    </source>
</evidence>
<evidence type="ECO:0000313" key="5">
    <source>
        <dbReference type="Proteomes" id="UP000182589"/>
    </source>
</evidence>
<dbReference type="InterPro" id="IPR000594">
    <property type="entry name" value="ThiF_NAD_FAD-bd"/>
</dbReference>
<feature type="transmembrane region" description="Helical" evidence="1">
    <location>
        <begin position="234"/>
        <end position="263"/>
    </location>
</feature>
<keyword evidence="1" id="KW-1133">Transmembrane helix</keyword>
<dbReference type="Proteomes" id="UP001157137">
    <property type="component" value="Unassembled WGS sequence"/>
</dbReference>
<organism evidence="4 5">
    <name type="scientific">Alicyclobacillus hesperidum</name>
    <dbReference type="NCBI Taxonomy" id="89784"/>
    <lineage>
        <taxon>Bacteria</taxon>
        <taxon>Bacillati</taxon>
        <taxon>Bacillota</taxon>
        <taxon>Bacilli</taxon>
        <taxon>Bacillales</taxon>
        <taxon>Alicyclobacillaceae</taxon>
        <taxon>Alicyclobacillus</taxon>
    </lineage>
</organism>
<feature type="transmembrane region" description="Helical" evidence="1">
    <location>
        <begin position="168"/>
        <end position="188"/>
    </location>
</feature>
<dbReference type="InterPro" id="IPR035985">
    <property type="entry name" value="Ubiquitin-activating_enz"/>
</dbReference>
<dbReference type="SUPFAM" id="SSF69572">
    <property type="entry name" value="Activating enzymes of the ubiquitin-like proteins"/>
    <property type="match status" value="1"/>
</dbReference>
<dbReference type="EMBL" id="FNOJ01000045">
    <property type="protein sequence ID" value="SDX06033.1"/>
    <property type="molecule type" value="Genomic_DNA"/>
</dbReference>
<dbReference type="EMBL" id="BSRA01000023">
    <property type="protein sequence ID" value="GLV14976.1"/>
    <property type="molecule type" value="Genomic_DNA"/>
</dbReference>
<reference evidence="3" key="3">
    <citation type="submission" date="2023-02" db="EMBL/GenBank/DDBJ databases">
        <title>Proposal of a novel subspecies: Alicyclobacillus hesperidum subspecies aegle.</title>
        <authorList>
            <person name="Goto K."/>
            <person name="Fujii T."/>
            <person name="Yasui K."/>
            <person name="Mochida K."/>
            <person name="Kato-Tanaka Y."/>
            <person name="Morohoshi S."/>
            <person name="An S.Y."/>
            <person name="Kasai H."/>
            <person name="Yokota A."/>
        </authorList>
    </citation>
    <scope>NUCLEOTIDE SEQUENCE</scope>
    <source>
        <strain evidence="3">DSM 12766</strain>
    </source>
</reference>
<dbReference type="Proteomes" id="UP000182589">
    <property type="component" value="Unassembled WGS sequence"/>
</dbReference>
<dbReference type="AlphaFoldDB" id="A0A1H2YLD6"/>
<protein>
    <submittedName>
        <fullName evidence="4">ThiF family protein</fullName>
    </submittedName>
</protein>
<feature type="domain" description="THIF-type NAD/FAD binding fold" evidence="2">
    <location>
        <begin position="2"/>
        <end position="129"/>
    </location>
</feature>
<proteinExistence type="predicted"/>